<evidence type="ECO:0000256" key="1">
    <source>
        <dbReference type="SAM" id="Phobius"/>
    </source>
</evidence>
<proteinExistence type="predicted"/>
<evidence type="ECO:0000313" key="2">
    <source>
        <dbReference type="EMBL" id="MFC5584422.1"/>
    </source>
</evidence>
<accession>A0ABW0T5M8</accession>
<sequence length="76" mass="8587">MLAWIQSKLVKWAAAAGVVLALLTVIYGKGRSDQKAARARDRLKAVEKARKVEHEIDGLGATDIDQRLNEWMRDKR</sequence>
<keyword evidence="1" id="KW-1133">Transmembrane helix</keyword>
<dbReference type="EMBL" id="JBHSNB010000001">
    <property type="protein sequence ID" value="MFC5584422.1"/>
    <property type="molecule type" value="Genomic_DNA"/>
</dbReference>
<keyword evidence="1" id="KW-0812">Transmembrane</keyword>
<dbReference type="RefSeq" id="WP_223019785.1">
    <property type="nucleotide sequence ID" value="NZ_CP078143.1"/>
</dbReference>
<name>A0ABW0T5M8_9HYPH</name>
<comment type="caution">
    <text evidence="2">The sequence shown here is derived from an EMBL/GenBank/DDBJ whole genome shotgun (WGS) entry which is preliminary data.</text>
</comment>
<feature type="transmembrane region" description="Helical" evidence="1">
    <location>
        <begin position="12"/>
        <end position="30"/>
    </location>
</feature>
<dbReference type="Proteomes" id="UP001596107">
    <property type="component" value="Unassembled WGS sequence"/>
</dbReference>
<evidence type="ECO:0000313" key="3">
    <source>
        <dbReference type="Proteomes" id="UP001596107"/>
    </source>
</evidence>
<keyword evidence="1" id="KW-0472">Membrane</keyword>
<keyword evidence="3" id="KW-1185">Reference proteome</keyword>
<organism evidence="2 3">
    <name type="scientific">Nitratireductor kimnyeongensis</name>
    <dbReference type="NCBI Taxonomy" id="430679"/>
    <lineage>
        <taxon>Bacteria</taxon>
        <taxon>Pseudomonadati</taxon>
        <taxon>Pseudomonadota</taxon>
        <taxon>Alphaproteobacteria</taxon>
        <taxon>Hyphomicrobiales</taxon>
        <taxon>Phyllobacteriaceae</taxon>
        <taxon>Nitratireductor</taxon>
    </lineage>
</organism>
<reference evidence="3" key="1">
    <citation type="journal article" date="2019" name="Int. J. Syst. Evol. Microbiol.">
        <title>The Global Catalogue of Microorganisms (GCM) 10K type strain sequencing project: providing services to taxonomists for standard genome sequencing and annotation.</title>
        <authorList>
            <consortium name="The Broad Institute Genomics Platform"/>
            <consortium name="The Broad Institute Genome Sequencing Center for Infectious Disease"/>
            <person name="Wu L."/>
            <person name="Ma J."/>
        </authorList>
    </citation>
    <scope>NUCLEOTIDE SEQUENCE [LARGE SCALE GENOMIC DNA]</scope>
    <source>
        <strain evidence="3">JCM 3366</strain>
    </source>
</reference>
<gene>
    <name evidence="2" type="ORF">ACFPOD_04810</name>
</gene>
<protein>
    <submittedName>
        <fullName evidence="2">Uncharacterized protein</fullName>
    </submittedName>
</protein>